<dbReference type="Gene3D" id="1.10.150.320">
    <property type="entry name" value="Photosystem II 12 kDa extrinsic protein"/>
    <property type="match status" value="1"/>
</dbReference>
<comment type="subunit">
    <text evidence="7">PSII is composed of 1 copy each of membrane proteins PsbA, PsbB, PsbC, PsbD, PsbE, PsbF, PsbH, PsbI, PsbJ, PsbK, PsbL, PsbM, PsbT, PsbX, PsbY, PsbZ, Psb30/Ycf12, peripheral proteins PsbO, CyanoQ (PsbQ), PsbU, PsbV and a large number of cofactors. It forms dimeric complexes.</text>
</comment>
<feature type="signal peptide" evidence="7">
    <location>
        <begin position="1"/>
        <end position="29"/>
    </location>
</feature>
<dbReference type="GO" id="GO:0042549">
    <property type="term" value="P:photosystem II stabilization"/>
    <property type="evidence" value="ECO:0007669"/>
    <property type="project" value="InterPro"/>
</dbReference>
<evidence type="ECO:0000256" key="4">
    <source>
        <dbReference type="ARBA" id="ARBA00023078"/>
    </source>
</evidence>
<dbReference type="RefSeq" id="WP_254010011.1">
    <property type="nucleotide sequence ID" value="NZ_JAMZMM010000008.1"/>
</dbReference>
<keyword evidence="7" id="KW-0602">Photosynthesis</keyword>
<dbReference type="NCBIfam" id="NF002708">
    <property type="entry name" value="PRK02515.1"/>
    <property type="match status" value="1"/>
</dbReference>
<comment type="similarity">
    <text evidence="2 7">Belongs to the PsbU family.</text>
</comment>
<name>A0AAE3GNU5_9CYAN</name>
<evidence type="ECO:0000256" key="7">
    <source>
        <dbReference type="HAMAP-Rule" id="MF_00589"/>
    </source>
</evidence>
<feature type="chain" id="PRO_5041752063" description="Photosystem II extrinsic protein U" evidence="7">
    <location>
        <begin position="30"/>
        <end position="145"/>
    </location>
</feature>
<evidence type="ECO:0000256" key="5">
    <source>
        <dbReference type="ARBA" id="ARBA00023136"/>
    </source>
</evidence>
<dbReference type="InterPro" id="IPR010527">
    <property type="entry name" value="PSII_PsbU"/>
</dbReference>
<keyword evidence="9" id="KW-1185">Reference proteome</keyword>
<evidence type="ECO:0000256" key="6">
    <source>
        <dbReference type="ARBA" id="ARBA00023276"/>
    </source>
</evidence>
<keyword evidence="7" id="KW-0813">Transport</keyword>
<dbReference type="AlphaFoldDB" id="A0AAE3GNU5"/>
<evidence type="ECO:0000313" key="8">
    <source>
        <dbReference type="EMBL" id="MCP2727193.1"/>
    </source>
</evidence>
<evidence type="ECO:0000256" key="1">
    <source>
        <dbReference type="ARBA" id="ARBA00004170"/>
    </source>
</evidence>
<dbReference type="HAMAP" id="MF_00589">
    <property type="entry name" value="PSII_PsbU"/>
    <property type="match status" value="1"/>
</dbReference>
<dbReference type="GO" id="GO:0031676">
    <property type="term" value="C:plasma membrane-derived thylakoid membrane"/>
    <property type="evidence" value="ECO:0007669"/>
    <property type="project" value="UniProtKB-SubCell"/>
</dbReference>
<evidence type="ECO:0000313" key="9">
    <source>
        <dbReference type="Proteomes" id="UP001204953"/>
    </source>
</evidence>
<organism evidence="8 9">
    <name type="scientific">Limnofasciculus baicalensis BBK-W-15</name>
    <dbReference type="NCBI Taxonomy" id="2699891"/>
    <lineage>
        <taxon>Bacteria</taxon>
        <taxon>Bacillati</taxon>
        <taxon>Cyanobacteriota</taxon>
        <taxon>Cyanophyceae</taxon>
        <taxon>Coleofasciculales</taxon>
        <taxon>Coleofasciculaceae</taxon>
        <taxon>Limnofasciculus</taxon>
        <taxon>Limnofasciculus baicalensis</taxon>
    </lineage>
</organism>
<dbReference type="EMBL" id="JAMZMM010000008">
    <property type="protein sequence ID" value="MCP2727193.1"/>
    <property type="molecule type" value="Genomic_DNA"/>
</dbReference>
<reference evidence="8" key="1">
    <citation type="submission" date="2022-06" db="EMBL/GenBank/DDBJ databases">
        <title>New cyanobacteria of genus Symplocastrum in benthos of Lake Baikal.</title>
        <authorList>
            <person name="Sorokovikova E."/>
            <person name="Tikhonova I."/>
            <person name="Krasnopeev A."/>
            <person name="Evseev P."/>
            <person name="Gladkikh A."/>
            <person name="Belykh O."/>
        </authorList>
    </citation>
    <scope>NUCLEOTIDE SEQUENCE</scope>
    <source>
        <strain evidence="8">BBK-W-15</strain>
    </source>
</reference>
<dbReference type="GO" id="GO:0019898">
    <property type="term" value="C:extrinsic component of membrane"/>
    <property type="evidence" value="ECO:0007669"/>
    <property type="project" value="InterPro"/>
</dbReference>
<evidence type="ECO:0000256" key="3">
    <source>
        <dbReference type="ARBA" id="ARBA00022982"/>
    </source>
</evidence>
<accession>A0AAE3GNU5</accession>
<protein>
    <recommendedName>
        <fullName evidence="7">Photosystem II extrinsic protein U</fullName>
        <shortName evidence="7">PSII-U</shortName>
        <shortName evidence="7">PsbU</shortName>
    </recommendedName>
    <alternativeName>
        <fullName evidence="7">Photosystem II 12 kDa extrinsic protein</fullName>
        <shortName evidence="7">PS II complex 12 kDa extrinsic protein</shortName>
    </alternativeName>
</protein>
<keyword evidence="4 7" id="KW-0793">Thylakoid</keyword>
<keyword evidence="3 7" id="KW-0249">Electron transport</keyword>
<comment type="function">
    <text evidence="7">One of the extrinsic, lumenal subunits of photosystem II (PSII). PSII is a light-driven water plastoquinone oxidoreductase, using light energy to abstract electrons from H(2)O, generating a proton gradient subsequently used for ATP formation. The extrinsic proteins stabilize the structure of photosystem II oxygen-evolving complex (OEC), the ion environment of oxygen evolution and protect the OEC against heat-induced inactivation.</text>
</comment>
<keyword evidence="5 7" id="KW-0472">Membrane</keyword>
<keyword evidence="7" id="KW-0732">Signal</keyword>
<dbReference type="GO" id="GO:0015979">
    <property type="term" value="P:photosynthesis"/>
    <property type="evidence" value="ECO:0007669"/>
    <property type="project" value="UniProtKB-UniRule"/>
</dbReference>
<gene>
    <name evidence="7 8" type="primary">psbU</name>
    <name evidence="8" type="ORF">NJ959_01735</name>
</gene>
<comment type="caution">
    <text evidence="8">The sequence shown here is derived from an EMBL/GenBank/DDBJ whole genome shotgun (WGS) entry which is preliminary data.</text>
</comment>
<dbReference type="Pfam" id="PF06514">
    <property type="entry name" value="PsbU"/>
    <property type="match status" value="1"/>
</dbReference>
<comment type="subcellular location">
    <subcellularLocation>
        <location evidence="7">Cellular thylakoid membrane</location>
        <topology evidence="7">Peripheral membrane protein</topology>
        <orientation evidence="7">Lumenal side</orientation>
    </subcellularLocation>
    <subcellularLocation>
        <location evidence="1">Membrane</location>
        <topology evidence="1">Peripheral membrane protein</topology>
    </subcellularLocation>
</comment>
<dbReference type="GO" id="GO:0009654">
    <property type="term" value="C:photosystem II oxygen evolving complex"/>
    <property type="evidence" value="ECO:0007669"/>
    <property type="project" value="InterPro"/>
</dbReference>
<sequence length="145" mass="15846" precursor="true">MKSLVRLVVLLGLLVGSLGWFGMSQSAMAAPMDWTQVTGQSSPVLIAEAEYRNSADDKLGTEFGKKVDLNNSDVRDFLQFSGMYPTLAGLIIQNATYETVEDVLNIPGLTDHQKELLQANLDSFTVTEISDTFTEGGDRYNAGVY</sequence>
<proteinExistence type="inferred from homology"/>
<evidence type="ECO:0000256" key="2">
    <source>
        <dbReference type="ARBA" id="ARBA00010827"/>
    </source>
</evidence>
<keyword evidence="6 7" id="KW-0604">Photosystem II</keyword>
<dbReference type="SUPFAM" id="SSF81585">
    <property type="entry name" value="PsbU/PolX domain-like"/>
    <property type="match status" value="1"/>
</dbReference>
<dbReference type="Proteomes" id="UP001204953">
    <property type="component" value="Unassembled WGS sequence"/>
</dbReference>